<evidence type="ECO:0000313" key="3">
    <source>
        <dbReference type="Proteomes" id="UP000593561"/>
    </source>
</evidence>
<name>A0A7J8RYX7_GOSDV</name>
<keyword evidence="3" id="KW-1185">Reference proteome</keyword>
<feature type="compositionally biased region" description="Basic and acidic residues" evidence="1">
    <location>
        <begin position="101"/>
        <end position="119"/>
    </location>
</feature>
<feature type="region of interest" description="Disordered" evidence="1">
    <location>
        <begin position="73"/>
        <end position="142"/>
    </location>
</feature>
<sequence>MPPREEFSTKGLNGASSNDIGVIRESMMNILKENNIKKIDKKRIIDDFLSQLRGEEDEHKEFIDEVSAIRQTTRESIQSQHESHRREEFRRSTSGWSNIYEEGRSSHRSTEEYHGEKTSKSIPSESEFTLREALPELAKSKS</sequence>
<dbReference type="EMBL" id="JABFAC010000007">
    <property type="protein sequence ID" value="MBA0618532.1"/>
    <property type="molecule type" value="Genomic_DNA"/>
</dbReference>
<reference evidence="2 3" key="1">
    <citation type="journal article" date="2019" name="Genome Biol. Evol.">
        <title>Insights into the evolution of the New World diploid cottons (Gossypium, subgenus Houzingenia) based on genome sequencing.</title>
        <authorList>
            <person name="Grover C.E."/>
            <person name="Arick M.A. 2nd"/>
            <person name="Thrash A."/>
            <person name="Conover J.L."/>
            <person name="Sanders W.S."/>
            <person name="Peterson D.G."/>
            <person name="Frelichowski J.E."/>
            <person name="Scheffler J.A."/>
            <person name="Scheffler B.E."/>
            <person name="Wendel J.F."/>
        </authorList>
    </citation>
    <scope>NUCLEOTIDE SEQUENCE [LARGE SCALE GENOMIC DNA]</scope>
    <source>
        <strain evidence="2">27</strain>
        <tissue evidence="2">Leaf</tissue>
    </source>
</reference>
<evidence type="ECO:0000256" key="1">
    <source>
        <dbReference type="SAM" id="MobiDB-lite"/>
    </source>
</evidence>
<comment type="caution">
    <text evidence="2">The sequence shown here is derived from an EMBL/GenBank/DDBJ whole genome shotgun (WGS) entry which is preliminary data.</text>
</comment>
<evidence type="ECO:0000313" key="2">
    <source>
        <dbReference type="EMBL" id="MBA0618532.1"/>
    </source>
</evidence>
<dbReference type="Proteomes" id="UP000593561">
    <property type="component" value="Unassembled WGS sequence"/>
</dbReference>
<proteinExistence type="predicted"/>
<organism evidence="2 3">
    <name type="scientific">Gossypium davidsonii</name>
    <name type="common">Davidson's cotton</name>
    <name type="synonym">Gossypium klotzschianum subsp. davidsonii</name>
    <dbReference type="NCBI Taxonomy" id="34287"/>
    <lineage>
        <taxon>Eukaryota</taxon>
        <taxon>Viridiplantae</taxon>
        <taxon>Streptophyta</taxon>
        <taxon>Embryophyta</taxon>
        <taxon>Tracheophyta</taxon>
        <taxon>Spermatophyta</taxon>
        <taxon>Magnoliopsida</taxon>
        <taxon>eudicotyledons</taxon>
        <taxon>Gunneridae</taxon>
        <taxon>Pentapetalae</taxon>
        <taxon>rosids</taxon>
        <taxon>malvids</taxon>
        <taxon>Malvales</taxon>
        <taxon>Malvaceae</taxon>
        <taxon>Malvoideae</taxon>
        <taxon>Gossypium</taxon>
    </lineage>
</organism>
<dbReference type="AlphaFoldDB" id="A0A7J8RYX7"/>
<gene>
    <name evidence="2" type="ORF">Godav_027861</name>
</gene>
<feature type="compositionally biased region" description="Basic and acidic residues" evidence="1">
    <location>
        <begin position="81"/>
        <end position="91"/>
    </location>
</feature>
<accession>A0A7J8RYX7</accession>
<protein>
    <submittedName>
        <fullName evidence="2">Uncharacterized protein</fullName>
    </submittedName>
</protein>